<dbReference type="GO" id="GO:0016405">
    <property type="term" value="F:CoA-ligase activity"/>
    <property type="evidence" value="ECO:0007669"/>
    <property type="project" value="TreeGrafter"/>
</dbReference>
<reference evidence="7" key="1">
    <citation type="submission" date="2021-12" db="EMBL/GenBank/DDBJ databases">
        <authorList>
            <person name="King R."/>
        </authorList>
    </citation>
    <scope>NUCLEOTIDE SEQUENCE</scope>
</reference>
<dbReference type="FunFam" id="3.30.300.30:FF:000007">
    <property type="entry name" value="4-coumarate--CoA ligase 2"/>
    <property type="match status" value="1"/>
</dbReference>
<dbReference type="SUPFAM" id="SSF56801">
    <property type="entry name" value="Acetyl-CoA synthetase-like"/>
    <property type="match status" value="1"/>
</dbReference>
<evidence type="ECO:0000256" key="2">
    <source>
        <dbReference type="ARBA" id="ARBA00006432"/>
    </source>
</evidence>
<dbReference type="InterPro" id="IPR020845">
    <property type="entry name" value="AMP-binding_CS"/>
</dbReference>
<evidence type="ECO:0000256" key="3">
    <source>
        <dbReference type="ARBA" id="ARBA00022598"/>
    </source>
</evidence>
<evidence type="ECO:0000256" key="1">
    <source>
        <dbReference type="ARBA" id="ARBA00004275"/>
    </source>
</evidence>
<feature type="domain" description="AMP-dependent synthetase/ligase" evidence="5">
    <location>
        <begin position="19"/>
        <end position="272"/>
    </location>
</feature>
<dbReference type="Pfam" id="PF00501">
    <property type="entry name" value="AMP-binding"/>
    <property type="match status" value="1"/>
</dbReference>
<dbReference type="Gene3D" id="3.30.300.30">
    <property type="match status" value="1"/>
</dbReference>
<comment type="similarity">
    <text evidence="2">Belongs to the ATP-dependent AMP-binding enzyme family.</text>
</comment>
<dbReference type="InterPro" id="IPR025110">
    <property type="entry name" value="AMP-bd_C"/>
</dbReference>
<dbReference type="InterPro" id="IPR045851">
    <property type="entry name" value="AMP-bd_C_sf"/>
</dbReference>
<dbReference type="GO" id="GO:0005777">
    <property type="term" value="C:peroxisome"/>
    <property type="evidence" value="ECO:0007669"/>
    <property type="project" value="UniProtKB-SubCell"/>
</dbReference>
<sequence>MVFCQNEKVSDIQNALDGLELDTLIVTFDKGDLCSFNKFLERGINGPSVNEFRPTDFNPEDTIGLLIATSGTTGLPKSAAVTHKSLVISGPYLWSRFHNFPTPTKIALVGSPLQWMSALVNFYLSTIFRYTRLQSSMDLTQKHAYHLINTYRPTFTIFSPTAMTTLLKSDDRDQCDFTCLDLIMLGGSAVPRDLIEEIKKIIPEAEVTDTYGASELITLVFQSDNAPHGSCGKPVGCFQYRLINVETKEDIFEPRVPGELWVRGPGIFKEYYNNPKATEEAFAEGRWFKTGDMFYRDENWNFFFVERIKLLLKYRSYQISPVEIEGVIRQHPGILDAAVTGIPDKEHGDLPVACVVKRPGHNVTSQEIKDLVKESLSDAKQLRGGVIFLDEIPMTASTKVHRRRLKEIAMNKI</sequence>
<dbReference type="PANTHER" id="PTHR24096">
    <property type="entry name" value="LONG-CHAIN-FATTY-ACID--COA LIGASE"/>
    <property type="match status" value="1"/>
</dbReference>
<dbReference type="Gene3D" id="3.40.50.980">
    <property type="match status" value="2"/>
</dbReference>
<evidence type="ECO:0000259" key="5">
    <source>
        <dbReference type="Pfam" id="PF00501"/>
    </source>
</evidence>
<dbReference type="EMBL" id="OU893334">
    <property type="protein sequence ID" value="CAH0758743.1"/>
    <property type="molecule type" value="Genomic_DNA"/>
</dbReference>
<keyword evidence="4" id="KW-0576">Peroxisome</keyword>
<accession>A0A9P0FYX3</accession>
<dbReference type="InterPro" id="IPR000873">
    <property type="entry name" value="AMP-dep_synth/lig_dom"/>
</dbReference>
<feature type="domain" description="AMP-binding enzyme C-terminal" evidence="6">
    <location>
        <begin position="323"/>
        <end position="399"/>
    </location>
</feature>
<dbReference type="PROSITE" id="PS00455">
    <property type="entry name" value="AMP_BINDING"/>
    <property type="match status" value="1"/>
</dbReference>
<evidence type="ECO:0000256" key="4">
    <source>
        <dbReference type="ARBA" id="ARBA00023140"/>
    </source>
</evidence>
<dbReference type="OrthoDB" id="10253869at2759"/>
<dbReference type="Proteomes" id="UP001153714">
    <property type="component" value="Chromosome 3"/>
</dbReference>
<evidence type="ECO:0000259" key="6">
    <source>
        <dbReference type="Pfam" id="PF13193"/>
    </source>
</evidence>
<dbReference type="PANTHER" id="PTHR24096:SF149">
    <property type="entry name" value="AMP-BINDING DOMAIN-CONTAINING PROTEIN-RELATED"/>
    <property type="match status" value="1"/>
</dbReference>
<dbReference type="Gene3D" id="2.30.38.10">
    <property type="entry name" value="Luciferase, Domain 3"/>
    <property type="match status" value="1"/>
</dbReference>
<dbReference type="Pfam" id="PF13193">
    <property type="entry name" value="AMP-binding_C"/>
    <property type="match status" value="1"/>
</dbReference>
<protein>
    <recommendedName>
        <fullName evidence="9">Luciferin 4-monooxygenase-like</fullName>
    </recommendedName>
</protein>
<comment type="subcellular location">
    <subcellularLocation>
        <location evidence="1">Peroxisome</location>
    </subcellularLocation>
</comment>
<organism evidence="7 8">
    <name type="scientific">Diatraea saccharalis</name>
    <name type="common">sugarcane borer</name>
    <dbReference type="NCBI Taxonomy" id="40085"/>
    <lineage>
        <taxon>Eukaryota</taxon>
        <taxon>Metazoa</taxon>
        <taxon>Ecdysozoa</taxon>
        <taxon>Arthropoda</taxon>
        <taxon>Hexapoda</taxon>
        <taxon>Insecta</taxon>
        <taxon>Pterygota</taxon>
        <taxon>Neoptera</taxon>
        <taxon>Endopterygota</taxon>
        <taxon>Lepidoptera</taxon>
        <taxon>Glossata</taxon>
        <taxon>Ditrysia</taxon>
        <taxon>Pyraloidea</taxon>
        <taxon>Crambidae</taxon>
        <taxon>Crambinae</taxon>
        <taxon>Diatraea</taxon>
    </lineage>
</organism>
<gene>
    <name evidence="7" type="ORF">DIATSA_LOCUS9151</name>
</gene>
<keyword evidence="8" id="KW-1185">Reference proteome</keyword>
<reference evidence="7" key="2">
    <citation type="submission" date="2022-10" db="EMBL/GenBank/DDBJ databases">
        <authorList>
            <consortium name="ENA_rothamsted_submissions"/>
            <consortium name="culmorum"/>
            <person name="King R."/>
        </authorList>
    </citation>
    <scope>NUCLEOTIDE SEQUENCE</scope>
</reference>
<keyword evidence="3" id="KW-0436">Ligase</keyword>
<evidence type="ECO:0000313" key="8">
    <source>
        <dbReference type="Proteomes" id="UP001153714"/>
    </source>
</evidence>
<name>A0A9P0FYX3_9NEOP</name>
<evidence type="ECO:0000313" key="7">
    <source>
        <dbReference type="EMBL" id="CAH0758743.1"/>
    </source>
</evidence>
<proteinExistence type="inferred from homology"/>
<dbReference type="AlphaFoldDB" id="A0A9P0FYX3"/>
<evidence type="ECO:0008006" key="9">
    <source>
        <dbReference type="Google" id="ProtNLM"/>
    </source>
</evidence>